<comment type="caution">
    <text evidence="2">The sequence shown here is derived from an EMBL/GenBank/DDBJ whole genome shotgun (WGS) entry which is preliminary data.</text>
</comment>
<organism evidence="2 3">
    <name type="scientific">Tenacibaculum skagerrakense</name>
    <dbReference type="NCBI Taxonomy" id="186571"/>
    <lineage>
        <taxon>Bacteria</taxon>
        <taxon>Pseudomonadati</taxon>
        <taxon>Bacteroidota</taxon>
        <taxon>Flavobacteriia</taxon>
        <taxon>Flavobacteriales</taxon>
        <taxon>Flavobacteriaceae</taxon>
        <taxon>Tenacibaculum</taxon>
    </lineage>
</organism>
<evidence type="ECO:0000313" key="2">
    <source>
        <dbReference type="EMBL" id="TCP28308.1"/>
    </source>
</evidence>
<feature type="signal peptide" evidence="1">
    <location>
        <begin position="1"/>
        <end position="19"/>
    </location>
</feature>
<keyword evidence="1" id="KW-0732">Signal</keyword>
<evidence type="ECO:0008006" key="4">
    <source>
        <dbReference type="Google" id="ProtNLM"/>
    </source>
</evidence>
<dbReference type="OrthoDB" id="1113890at2"/>
<dbReference type="RefSeq" id="WP_132792362.1">
    <property type="nucleotide sequence ID" value="NZ_SLXM01000001.1"/>
</dbReference>
<evidence type="ECO:0000313" key="3">
    <source>
        <dbReference type="Proteomes" id="UP000294564"/>
    </source>
</evidence>
<gene>
    <name evidence="2" type="ORF">EV195_101484</name>
</gene>
<accession>A0A4R2P2G1</accession>
<name>A0A4R2P2G1_9FLAO</name>
<protein>
    <recommendedName>
        <fullName evidence="4">Phosphate-selective porin O/P</fullName>
    </recommendedName>
</protein>
<dbReference type="EMBL" id="SLXM01000001">
    <property type="protein sequence ID" value="TCP28308.1"/>
    <property type="molecule type" value="Genomic_DNA"/>
</dbReference>
<dbReference type="AlphaFoldDB" id="A0A4R2P2G1"/>
<keyword evidence="3" id="KW-1185">Reference proteome</keyword>
<evidence type="ECO:0000256" key="1">
    <source>
        <dbReference type="SAM" id="SignalP"/>
    </source>
</evidence>
<dbReference type="Proteomes" id="UP000294564">
    <property type="component" value="Unassembled WGS sequence"/>
</dbReference>
<proteinExistence type="predicted"/>
<reference evidence="2 3" key="1">
    <citation type="submission" date="2019-03" db="EMBL/GenBank/DDBJ databases">
        <title>Genomic Encyclopedia of Type Strains, Phase IV (KMG-IV): sequencing the most valuable type-strain genomes for metagenomic binning, comparative biology and taxonomic classification.</title>
        <authorList>
            <person name="Goeker M."/>
        </authorList>
    </citation>
    <scope>NUCLEOTIDE SEQUENCE [LARGE SCALE GENOMIC DNA]</scope>
    <source>
        <strain evidence="2 3">DSM 14836</strain>
    </source>
</reference>
<feature type="chain" id="PRO_5020873218" description="Phosphate-selective porin O/P" evidence="1">
    <location>
        <begin position="20"/>
        <end position="406"/>
    </location>
</feature>
<sequence length="406" mass="46994">MHKLVFIILGIAFLTDASAQHNSSAFLKNGIDKPSMLPIHHFGMFSSRINQNFKVRPVDKNELQVSIASANTFNPFVEKYIPKDEATRNEMRQLIWYNRHFFIDQETTPAEYSTIVVDAVFKNIRIDFTTKLTAKSDLTFTLRSYLVTKGLFPFSTITSDNFIEWFHSNIAGGEDPFGRRYYGLNQVNVRYQDKNGRVLTLKDGEFIFGGIETNYFYYPSFPKLTHKNIFMSFGAHMGINTSEYNPSLDFGFSSNLTKEWRFKNNTEFRFGVGLAVLRKNIMNFGNTVELGDLNFLGSLESMIEYTKYTAKKNYHSWGINYQRQTSYNNPDEANYYQLVGKWQEIHSGWSNGFEKLTEHQSAWSLLYTYGTPKTTLNLYLKQDLYLNNSPDIQTGIALKFPLVRSK</sequence>